<accession>A0A1H1HR60</accession>
<dbReference type="STRING" id="35622.SAMN04489764_4726"/>
<gene>
    <name evidence="2" type="ORF">SAMN04489764_4726</name>
</gene>
<evidence type="ECO:0000256" key="1">
    <source>
        <dbReference type="SAM" id="Phobius"/>
    </source>
</evidence>
<keyword evidence="1" id="KW-1133">Transmembrane helix</keyword>
<keyword evidence="1" id="KW-0472">Membrane</keyword>
<proteinExistence type="predicted"/>
<keyword evidence="3" id="KW-1185">Reference proteome</keyword>
<reference evidence="2 3" key="1">
    <citation type="submission" date="2016-10" db="EMBL/GenBank/DDBJ databases">
        <authorList>
            <person name="de Groot N.N."/>
        </authorList>
    </citation>
    <scope>NUCLEOTIDE SEQUENCE [LARGE SCALE GENOMIC DNA]</scope>
    <source>
        <strain evidence="2 3">DSM 43794</strain>
    </source>
</reference>
<dbReference type="AlphaFoldDB" id="A0A1H1HR60"/>
<evidence type="ECO:0000313" key="3">
    <source>
        <dbReference type="Proteomes" id="UP000217103"/>
    </source>
</evidence>
<feature type="transmembrane region" description="Helical" evidence="1">
    <location>
        <begin position="100"/>
        <end position="123"/>
    </location>
</feature>
<sequence>MLDLRHHWLNHLMRMVTPVISVNGCPVPARWGRNEVPVPPGRSRVHVHLPSAFPSQVGAADAAVWLRPGETVELEYRAPMWAFSRGALGPAPQKWPGRGALLAVVTPMILALFVFVFFLVRLLS</sequence>
<protein>
    <submittedName>
        <fullName evidence="2">Uncharacterized protein</fullName>
    </submittedName>
</protein>
<keyword evidence="1" id="KW-0812">Transmembrane</keyword>
<evidence type="ECO:0000313" key="2">
    <source>
        <dbReference type="EMBL" id="SDR27904.1"/>
    </source>
</evidence>
<dbReference type="Proteomes" id="UP000217103">
    <property type="component" value="Unassembled WGS sequence"/>
</dbReference>
<organism evidence="2 3">
    <name type="scientific">Thermostaphylospora chromogena</name>
    <dbReference type="NCBI Taxonomy" id="35622"/>
    <lineage>
        <taxon>Bacteria</taxon>
        <taxon>Bacillati</taxon>
        <taxon>Actinomycetota</taxon>
        <taxon>Actinomycetes</taxon>
        <taxon>Streptosporangiales</taxon>
        <taxon>Thermomonosporaceae</taxon>
        <taxon>Thermostaphylospora</taxon>
    </lineage>
</organism>
<name>A0A1H1HR60_9ACTN</name>
<dbReference type="EMBL" id="FNKK01000002">
    <property type="protein sequence ID" value="SDR27904.1"/>
    <property type="molecule type" value="Genomic_DNA"/>
</dbReference>